<dbReference type="PANTHER" id="PTHR43644:SF1">
    <property type="entry name" value="NAD(P)H-FLAVIN REDUCTASE"/>
    <property type="match status" value="1"/>
</dbReference>
<feature type="transmembrane region" description="Helical" evidence="4">
    <location>
        <begin position="206"/>
        <end position="225"/>
    </location>
</feature>
<protein>
    <submittedName>
        <fullName evidence="7">Na+-transporting NADH:ubiquinone oxidoreductase, subunit NqrF</fullName>
    </submittedName>
</protein>
<evidence type="ECO:0000256" key="3">
    <source>
        <dbReference type="ARBA" id="ARBA00023075"/>
    </source>
</evidence>
<name>A8FVL3_SHESH</name>
<feature type="transmembrane region" description="Helical" evidence="4">
    <location>
        <begin position="12"/>
        <end position="31"/>
    </location>
</feature>
<evidence type="ECO:0000259" key="5">
    <source>
        <dbReference type="PROSITE" id="PS51085"/>
    </source>
</evidence>
<keyword evidence="2" id="KW-0274">FAD</keyword>
<keyword evidence="4" id="KW-1133">Transmembrane helix</keyword>
<dbReference type="SUPFAM" id="SSF63380">
    <property type="entry name" value="Riboflavin synthase domain-like"/>
    <property type="match status" value="1"/>
</dbReference>
<dbReference type="PROSITE" id="PS51085">
    <property type="entry name" value="2FE2S_FER_2"/>
    <property type="match status" value="1"/>
</dbReference>
<proteinExistence type="predicted"/>
<gene>
    <name evidence="7" type="ordered locus">Ssed_2277</name>
</gene>
<dbReference type="Gene3D" id="3.10.20.30">
    <property type="match status" value="1"/>
</dbReference>
<dbReference type="CDD" id="cd06188">
    <property type="entry name" value="NADH_quinone_reductase"/>
    <property type="match status" value="1"/>
</dbReference>
<dbReference type="InterPro" id="IPR039261">
    <property type="entry name" value="FNR_nucleotide-bd"/>
</dbReference>
<dbReference type="Pfam" id="PF00111">
    <property type="entry name" value="Fer2"/>
    <property type="match status" value="1"/>
</dbReference>
<dbReference type="Proteomes" id="UP000002015">
    <property type="component" value="Chromosome"/>
</dbReference>
<dbReference type="InterPro" id="IPR017938">
    <property type="entry name" value="Riboflavin_synthase-like_b-brl"/>
</dbReference>
<dbReference type="Pfam" id="PF00175">
    <property type="entry name" value="NAD_binding_1"/>
    <property type="match status" value="1"/>
</dbReference>
<dbReference type="InterPro" id="IPR001041">
    <property type="entry name" value="2Fe-2S_ferredoxin-type"/>
</dbReference>
<dbReference type="HOGENOM" id="CLU_416701_0_0_6"/>
<dbReference type="InterPro" id="IPR001433">
    <property type="entry name" value="OxRdtase_FAD/NAD-bd"/>
</dbReference>
<dbReference type="Pfam" id="PF03929">
    <property type="entry name" value="PepSY_TM"/>
    <property type="match status" value="1"/>
</dbReference>
<dbReference type="STRING" id="425104.Ssed_2277"/>
<dbReference type="Gene3D" id="3.40.50.80">
    <property type="entry name" value="Nucleotide-binding domain of ferredoxin-NADP reductase (FNR) module"/>
    <property type="match status" value="1"/>
</dbReference>
<dbReference type="InterPro" id="IPR012675">
    <property type="entry name" value="Beta-grasp_dom_sf"/>
</dbReference>
<evidence type="ECO:0000256" key="1">
    <source>
        <dbReference type="ARBA" id="ARBA00022630"/>
    </source>
</evidence>
<evidence type="ECO:0000256" key="4">
    <source>
        <dbReference type="SAM" id="Phobius"/>
    </source>
</evidence>
<dbReference type="PRINTS" id="PR00371">
    <property type="entry name" value="FPNCR"/>
</dbReference>
<accession>A8FVL3</accession>
<dbReference type="EMBL" id="CP000821">
    <property type="protein sequence ID" value="ABV36886.1"/>
    <property type="molecule type" value="Genomic_DNA"/>
</dbReference>
<dbReference type="InterPro" id="IPR017927">
    <property type="entry name" value="FAD-bd_FR_type"/>
</dbReference>
<reference evidence="7 8" key="1">
    <citation type="submission" date="2007-08" db="EMBL/GenBank/DDBJ databases">
        <title>Complete sequence of Shewanella sediminis HAW-EB3.</title>
        <authorList>
            <consortium name="US DOE Joint Genome Institute"/>
            <person name="Copeland A."/>
            <person name="Lucas S."/>
            <person name="Lapidus A."/>
            <person name="Barry K."/>
            <person name="Glavina del Rio T."/>
            <person name="Dalin E."/>
            <person name="Tice H."/>
            <person name="Pitluck S."/>
            <person name="Chertkov O."/>
            <person name="Brettin T."/>
            <person name="Bruce D."/>
            <person name="Detter J.C."/>
            <person name="Han C."/>
            <person name="Schmutz J."/>
            <person name="Larimer F."/>
            <person name="Land M."/>
            <person name="Hauser L."/>
            <person name="Kyrpides N."/>
            <person name="Kim E."/>
            <person name="Zhao J.-S."/>
            <person name="Richardson P."/>
        </authorList>
    </citation>
    <scope>NUCLEOTIDE SEQUENCE [LARGE SCALE GENOMIC DNA]</scope>
    <source>
        <strain evidence="7 8">HAW-EB3</strain>
    </source>
</reference>
<keyword evidence="4" id="KW-0812">Transmembrane</keyword>
<dbReference type="OrthoDB" id="9806195at2"/>
<dbReference type="SUPFAM" id="SSF52343">
    <property type="entry name" value="Ferredoxin reductase-like, C-terminal NADP-linked domain"/>
    <property type="match status" value="1"/>
</dbReference>
<keyword evidence="1" id="KW-0285">Flavoprotein</keyword>
<feature type="domain" description="2Fe-2S ferredoxin-type" evidence="5">
    <location>
        <begin position="247"/>
        <end position="344"/>
    </location>
</feature>
<dbReference type="AlphaFoldDB" id="A8FVL3"/>
<evidence type="ECO:0000313" key="7">
    <source>
        <dbReference type="EMBL" id="ABV36886.1"/>
    </source>
</evidence>
<dbReference type="InterPro" id="IPR036010">
    <property type="entry name" value="2Fe-2S_ferredoxin-like_sf"/>
</dbReference>
<feature type="domain" description="FAD-binding FR-type" evidence="6">
    <location>
        <begin position="343"/>
        <end position="478"/>
    </location>
</feature>
<dbReference type="GO" id="GO:0016491">
    <property type="term" value="F:oxidoreductase activity"/>
    <property type="evidence" value="ECO:0007669"/>
    <property type="project" value="InterPro"/>
</dbReference>
<evidence type="ECO:0000256" key="2">
    <source>
        <dbReference type="ARBA" id="ARBA00022827"/>
    </source>
</evidence>
<dbReference type="PANTHER" id="PTHR43644">
    <property type="entry name" value="NA(+)-TRANSLOCATING NADH-QUINONE REDUCTASE SUBUNIT"/>
    <property type="match status" value="1"/>
</dbReference>
<dbReference type="RefSeq" id="WP_012142621.1">
    <property type="nucleotide sequence ID" value="NC_009831.1"/>
</dbReference>
<organism evidence="7 8">
    <name type="scientific">Shewanella sediminis (strain HAW-EB3)</name>
    <dbReference type="NCBI Taxonomy" id="425104"/>
    <lineage>
        <taxon>Bacteria</taxon>
        <taxon>Pseudomonadati</taxon>
        <taxon>Pseudomonadota</taxon>
        <taxon>Gammaproteobacteria</taxon>
        <taxon>Alteromonadales</taxon>
        <taxon>Shewanellaceae</taxon>
        <taxon>Shewanella</taxon>
    </lineage>
</organism>
<dbReference type="SUPFAM" id="SSF54292">
    <property type="entry name" value="2Fe-2S ferredoxin-like"/>
    <property type="match status" value="1"/>
</dbReference>
<dbReference type="eggNOG" id="COG2871">
    <property type="taxonomic scope" value="Bacteria"/>
</dbReference>
<keyword evidence="4" id="KW-0472">Membrane</keyword>
<dbReference type="GO" id="GO:0051536">
    <property type="term" value="F:iron-sulfur cluster binding"/>
    <property type="evidence" value="ECO:0007669"/>
    <property type="project" value="InterPro"/>
</dbReference>
<dbReference type="PROSITE" id="PS51384">
    <property type="entry name" value="FAD_FR"/>
    <property type="match status" value="1"/>
</dbReference>
<dbReference type="Gene3D" id="2.40.30.10">
    <property type="entry name" value="Translation factors"/>
    <property type="match status" value="1"/>
</dbReference>
<sequence length="639" mass="71676">MNLIKTFHKWLSLLVGLQLLIWLGTGLYFNLMDHDKASGNQHRQRVESPAVDLHLLMEPKTVLREYDNTVSMSLITILSHPYYLLAHEKGLYRHFKSRYSMVNAVTGKPFSITKTIATAIALESYKGAATVASAVELTGPSDDFPKEQNSLWQVNIDDDLNTSVYVDAGSGRLIGHSNDDKRFVDFIFMLHFMDYAGEGSFNNVQVIVFAIFTLFFSLTGLIWMVELGFNGQYKPALLFGRNMAKTRKVKIFDKHSKSLGPLAMSAHENLLDSLLNHDIALPSTCGGGGTCGRCKIKVDLNIKMTSADKSQLTEQELQAGYRLACQHNSDELEQLTLVDVTEAETHELELISSEFISPYIKQLRFKAVSGETLEFRAGAFMRIFIPAAKGSSIPAYLPVELLHHWQDVIHMEYEHLACSRNYSLANGDGQSDELVFTVKIQTSPNERVKPGIGSSYICNLAPGETIEAVGPFEEFYALPSSSKPMVLIGAGSGMAPLKALIEEQLIKNSSSRELYFYFGARRQIDLIYSEHFQQLSDQYPNFHYLPVLSRPEQDWCGATGYVQDKLALNLQQLLLDKQLKDCDQVKLASNQQDVEIKSHRQIETVEFYLCGPAPMMESTIELLESHSVADSVIAFDKFE</sequence>
<dbReference type="KEGG" id="sse:Ssed_2277"/>
<dbReference type="InterPro" id="IPR001709">
    <property type="entry name" value="Flavoprot_Pyr_Nucl_cyt_Rdtase"/>
</dbReference>
<dbReference type="InterPro" id="IPR005625">
    <property type="entry name" value="PepSY-ass_TM"/>
</dbReference>
<evidence type="ECO:0000259" key="6">
    <source>
        <dbReference type="PROSITE" id="PS51384"/>
    </source>
</evidence>
<keyword evidence="3 7" id="KW-0830">Ubiquinone</keyword>
<keyword evidence="8" id="KW-1185">Reference proteome</keyword>
<evidence type="ECO:0000313" key="8">
    <source>
        <dbReference type="Proteomes" id="UP000002015"/>
    </source>
</evidence>